<dbReference type="SMR" id="A2F6A2"/>
<reference evidence="2" key="2">
    <citation type="journal article" date="2007" name="Science">
        <title>Draft genome sequence of the sexually transmitted pathogen Trichomonas vaginalis.</title>
        <authorList>
            <person name="Carlton J.M."/>
            <person name="Hirt R.P."/>
            <person name="Silva J.C."/>
            <person name="Delcher A.L."/>
            <person name="Schatz M."/>
            <person name="Zhao Q."/>
            <person name="Wortman J.R."/>
            <person name="Bidwell S.L."/>
            <person name="Alsmark U.C.M."/>
            <person name="Besteiro S."/>
            <person name="Sicheritz-Ponten T."/>
            <person name="Noel C.J."/>
            <person name="Dacks J.B."/>
            <person name="Foster P.G."/>
            <person name="Simillion C."/>
            <person name="Van de Peer Y."/>
            <person name="Miranda-Saavedra D."/>
            <person name="Barton G.J."/>
            <person name="Westrop G.D."/>
            <person name="Mueller S."/>
            <person name="Dessi D."/>
            <person name="Fiori P.L."/>
            <person name="Ren Q."/>
            <person name="Paulsen I."/>
            <person name="Zhang H."/>
            <person name="Bastida-Corcuera F.D."/>
            <person name="Simoes-Barbosa A."/>
            <person name="Brown M.T."/>
            <person name="Hayes R.D."/>
            <person name="Mukherjee M."/>
            <person name="Okumura C.Y."/>
            <person name="Schneider R."/>
            <person name="Smith A.J."/>
            <person name="Vanacova S."/>
            <person name="Villalvazo M."/>
            <person name="Haas B.J."/>
            <person name="Pertea M."/>
            <person name="Feldblyum T.V."/>
            <person name="Utterback T.R."/>
            <person name="Shu C.L."/>
            <person name="Osoegawa K."/>
            <person name="de Jong P.J."/>
            <person name="Hrdy I."/>
            <person name="Horvathova L."/>
            <person name="Zubacova Z."/>
            <person name="Dolezal P."/>
            <person name="Malik S.B."/>
            <person name="Logsdon J.M. Jr."/>
            <person name="Henze K."/>
            <person name="Gupta A."/>
            <person name="Wang C.C."/>
            <person name="Dunne R.L."/>
            <person name="Upcroft J.A."/>
            <person name="Upcroft P."/>
            <person name="White O."/>
            <person name="Salzberg S.L."/>
            <person name="Tang P."/>
            <person name="Chiu C.-H."/>
            <person name="Lee Y.-S."/>
            <person name="Embley T.M."/>
            <person name="Coombs G.H."/>
            <person name="Mottram J.C."/>
            <person name="Tachezy J."/>
            <person name="Fraser-Liggett C.M."/>
            <person name="Johnson P.J."/>
        </authorList>
    </citation>
    <scope>NUCLEOTIDE SEQUENCE [LARGE SCALE GENOMIC DNA]</scope>
    <source>
        <strain evidence="2">G3</strain>
    </source>
</reference>
<organism evidence="2 3">
    <name type="scientific">Trichomonas vaginalis (strain ATCC PRA-98 / G3)</name>
    <dbReference type="NCBI Taxonomy" id="412133"/>
    <lineage>
        <taxon>Eukaryota</taxon>
        <taxon>Metamonada</taxon>
        <taxon>Parabasalia</taxon>
        <taxon>Trichomonadida</taxon>
        <taxon>Trichomonadidae</taxon>
        <taxon>Trichomonas</taxon>
    </lineage>
</organism>
<feature type="coiled-coil region" evidence="1">
    <location>
        <begin position="76"/>
        <end position="103"/>
    </location>
</feature>
<dbReference type="KEGG" id="tva:4757383"/>
<dbReference type="Proteomes" id="UP000001542">
    <property type="component" value="Unassembled WGS sequence"/>
</dbReference>
<evidence type="ECO:0000313" key="3">
    <source>
        <dbReference type="Proteomes" id="UP000001542"/>
    </source>
</evidence>
<dbReference type="VEuPathDB" id="TrichDB:TVAG_104540"/>
<accession>A2F6A2</accession>
<dbReference type="VEuPathDB" id="TrichDB:TVAGG3_1003470"/>
<dbReference type="RefSeq" id="XP_001312503.1">
    <property type="nucleotide sequence ID" value="XM_001312502.1"/>
</dbReference>
<sequence length="378" mass="42783">MATFEESIQIIEKGLQYLKKQHKMYTDSQIEPSQYEINCEDCLSKIDDSLICVRHTYLPMSIPKLLKFPENPPAWLNLKKKEIEEYQASVKNSEMLQERLLRKFRRPGLRKSNVEKAVQLLTIEQQKLYNAELWKIYVNLAESLKVSSRINIPIASKAPQEVIEGISEAVEQADINIQTIDDISMVLTFAFGEDGFLEKGLNGGLKKDTAVITAAATQVFPNFDKGELLGVILPYVAKIYENEVIEDAKTIAPKFIEQFEEASSILGDNISISDFAQEGELPEKITNAILDVLFYDDFDQLIAKFNDAAKEVIKISKSYRQARAILGTGLIKAQDPRIVPLFFAGMRYCSPGTLSQFNLAPLYLMTFEEITTLVPDFE</sequence>
<keyword evidence="1" id="KW-0175">Coiled coil</keyword>
<dbReference type="InParanoid" id="A2F6A2"/>
<gene>
    <name evidence="2" type="ORF">TVAG_104540</name>
</gene>
<evidence type="ECO:0000313" key="2">
    <source>
        <dbReference type="EMBL" id="EAX99573.1"/>
    </source>
</evidence>
<keyword evidence="3" id="KW-1185">Reference proteome</keyword>
<dbReference type="EMBL" id="DS113633">
    <property type="protein sequence ID" value="EAX99573.1"/>
    <property type="molecule type" value="Genomic_DNA"/>
</dbReference>
<reference evidence="2" key="1">
    <citation type="submission" date="2006-10" db="EMBL/GenBank/DDBJ databases">
        <authorList>
            <person name="Amadeo P."/>
            <person name="Zhao Q."/>
            <person name="Wortman J."/>
            <person name="Fraser-Liggett C."/>
            <person name="Carlton J."/>
        </authorList>
    </citation>
    <scope>NUCLEOTIDE SEQUENCE</scope>
    <source>
        <strain evidence="2">G3</strain>
    </source>
</reference>
<proteinExistence type="predicted"/>
<evidence type="ECO:0000256" key="1">
    <source>
        <dbReference type="SAM" id="Coils"/>
    </source>
</evidence>
<name>A2F6A2_TRIV3</name>
<protein>
    <submittedName>
        <fullName evidence="2">Uncharacterized protein</fullName>
    </submittedName>
</protein>
<dbReference type="OrthoDB" id="10453687at2759"/>
<dbReference type="AlphaFoldDB" id="A2F6A2"/>